<dbReference type="GO" id="GO:0008936">
    <property type="term" value="F:nicotinamidase activity"/>
    <property type="evidence" value="ECO:0007669"/>
    <property type="project" value="InterPro"/>
</dbReference>
<organism evidence="2 3">
    <name type="scientific">Thermoanaerobacter kivui</name>
    <name type="common">Acetogenium kivui</name>
    <dbReference type="NCBI Taxonomy" id="2325"/>
    <lineage>
        <taxon>Bacteria</taxon>
        <taxon>Bacillati</taxon>
        <taxon>Bacillota</taxon>
        <taxon>Clostridia</taxon>
        <taxon>Thermoanaerobacterales</taxon>
        <taxon>Thermoanaerobacteraceae</taxon>
        <taxon>Thermoanaerobacter</taxon>
    </lineage>
</organism>
<dbReference type="HOGENOM" id="CLU_068979_9_0_9"/>
<dbReference type="PANTHER" id="PTHR47297:SF2">
    <property type="entry name" value="OS02G0606800 PROTEIN"/>
    <property type="match status" value="1"/>
</dbReference>
<sequence>MNFDSFLYNTRPFLNYLFDFYSNLEEKSLSSVIYNAGGEDKVSVLVVDMLNGFCKSGPLASPRVAGIIEPIKNLLKACYRMGIKNVFFLNDAHPSDAVEFGEFPPHCVKGTYESEIIDELKEVIEGEPVIVEKNSLNVFFGGELEGGNEFLKKVAEMIKEGKSTFIVVGDCTDLCVYQTAMSIKMIANANNLKVNVIVPENCVETYDTSVKTAESLKIMPHDGNLIHTMFLYHMKLNGIEVVKELLEE</sequence>
<reference evidence="3" key="1">
    <citation type="journal article" date="2015" name="Genome Announc.">
        <title>Whole-Genome Sequences of 80 Environmental and Clinical Isolates of Burkholderia pseudomallei.</title>
        <authorList>
            <person name="Johnson S.L."/>
            <person name="Baker A.L."/>
            <person name="Chain P.S."/>
            <person name="Currie B.J."/>
            <person name="Daligault H.E."/>
            <person name="Davenport K.W."/>
            <person name="Davis C.B."/>
            <person name="Inglis T.J."/>
            <person name="Kaestli M."/>
            <person name="Koren S."/>
            <person name="Mayo M."/>
            <person name="Merritt A.J."/>
            <person name="Price E.P."/>
            <person name="Sarovich D.S."/>
            <person name="Warner J."/>
            <person name="Rosovitz M.J."/>
        </authorList>
    </citation>
    <scope>NUCLEOTIDE SEQUENCE [LARGE SCALE GENOMIC DNA]</scope>
    <source>
        <strain evidence="3">DSM 2030</strain>
    </source>
</reference>
<protein>
    <submittedName>
        <fullName evidence="2">Nicotinamidase</fullName>
    </submittedName>
</protein>
<dbReference type="SUPFAM" id="SSF52499">
    <property type="entry name" value="Isochorismatase-like hydrolases"/>
    <property type="match status" value="1"/>
</dbReference>
<dbReference type="AlphaFoldDB" id="A0A097ASS6"/>
<dbReference type="OrthoDB" id="9796485at2"/>
<dbReference type="PANTHER" id="PTHR47297">
    <property type="match status" value="1"/>
</dbReference>
<keyword evidence="3" id="KW-1185">Reference proteome</keyword>
<accession>A0A097ASS6</accession>
<dbReference type="Proteomes" id="UP000029669">
    <property type="component" value="Chromosome"/>
</dbReference>
<dbReference type="InterPro" id="IPR000868">
    <property type="entry name" value="Isochorismatase-like_dom"/>
</dbReference>
<gene>
    <name evidence="2" type="ORF">TKV_c17170</name>
</gene>
<evidence type="ECO:0000313" key="3">
    <source>
        <dbReference type="Proteomes" id="UP000029669"/>
    </source>
</evidence>
<name>A0A097ASS6_THEKI</name>
<dbReference type="EMBL" id="CP009170">
    <property type="protein sequence ID" value="AIS52871.1"/>
    <property type="molecule type" value="Genomic_DNA"/>
</dbReference>
<dbReference type="eggNOG" id="COG1335">
    <property type="taxonomic scope" value="Bacteria"/>
</dbReference>
<feature type="domain" description="Isochorismatase-like" evidence="1">
    <location>
        <begin position="44"/>
        <end position="212"/>
    </location>
</feature>
<dbReference type="InterPro" id="IPR044717">
    <property type="entry name" value="NIC1"/>
</dbReference>
<dbReference type="CDD" id="cd00431">
    <property type="entry name" value="cysteine_hydrolases"/>
    <property type="match status" value="1"/>
</dbReference>
<evidence type="ECO:0000259" key="1">
    <source>
        <dbReference type="Pfam" id="PF00857"/>
    </source>
</evidence>
<dbReference type="KEGG" id="tki:TKV_c17170"/>
<dbReference type="InterPro" id="IPR036380">
    <property type="entry name" value="Isochorismatase-like_sf"/>
</dbReference>
<dbReference type="GO" id="GO:0019365">
    <property type="term" value="P:pyridine nucleotide salvage"/>
    <property type="evidence" value="ECO:0007669"/>
    <property type="project" value="InterPro"/>
</dbReference>
<evidence type="ECO:0000313" key="2">
    <source>
        <dbReference type="EMBL" id="AIS52871.1"/>
    </source>
</evidence>
<proteinExistence type="predicted"/>
<dbReference type="RefSeq" id="WP_049685546.1">
    <property type="nucleotide sequence ID" value="NZ_CP009170.1"/>
</dbReference>
<dbReference type="Pfam" id="PF00857">
    <property type="entry name" value="Isochorismatase"/>
    <property type="match status" value="1"/>
</dbReference>
<dbReference type="Gene3D" id="3.40.50.850">
    <property type="entry name" value="Isochorismatase-like"/>
    <property type="match status" value="1"/>
</dbReference>
<dbReference type="STRING" id="2325.TKV_c17170"/>